<dbReference type="RefSeq" id="WP_206984345.1">
    <property type="nucleotide sequence ID" value="NZ_JAFLQZ010000005.1"/>
</dbReference>
<dbReference type="Proteomes" id="UP000664144">
    <property type="component" value="Unassembled WGS sequence"/>
</dbReference>
<gene>
    <name evidence="1" type="ORF">J0X19_10690</name>
</gene>
<dbReference type="AlphaFoldDB" id="A0A939EWC8"/>
<keyword evidence="2" id="KW-1185">Reference proteome</keyword>
<sequence length="282" mass="31670">MQALPFSPSSVRPYTSRTYQVQTDTSTRVRDRTVSNSITTTLRQTHYGRTKHGTAAVFVELLDFQQTDQSPLAVLLKDLNPVNNQLLFEVSAYGDLLAIRNLEEVQEQWRGLRPHIVAKYGRTAEGRAFIEGFEQRLSSDSLLSSFLHKGAYGILFPGVFNPTGPAGAIRWGSSERLMSGFFGSIDLPLKMHTSLTPDSGEPGPSQLHVTGEINDSRFDASGFQALVKQAMDMINFQVVHHLDCREQYDLDNAGWLTAGQQELTFTVDNFYHQYTRHKLKLV</sequence>
<evidence type="ECO:0000313" key="2">
    <source>
        <dbReference type="Proteomes" id="UP000664144"/>
    </source>
</evidence>
<name>A0A939EWC8_9BACT</name>
<organism evidence="1 2">
    <name type="scientific">Hymenobacter telluris</name>
    <dbReference type="NCBI Taxonomy" id="2816474"/>
    <lineage>
        <taxon>Bacteria</taxon>
        <taxon>Pseudomonadati</taxon>
        <taxon>Bacteroidota</taxon>
        <taxon>Cytophagia</taxon>
        <taxon>Cytophagales</taxon>
        <taxon>Hymenobacteraceae</taxon>
        <taxon>Hymenobacter</taxon>
    </lineage>
</organism>
<proteinExistence type="predicted"/>
<reference evidence="1" key="1">
    <citation type="submission" date="2021-03" db="EMBL/GenBank/DDBJ databases">
        <authorList>
            <person name="Kim M.K."/>
        </authorList>
    </citation>
    <scope>NUCLEOTIDE SEQUENCE</scope>
    <source>
        <strain evidence="1">BT186</strain>
    </source>
</reference>
<comment type="caution">
    <text evidence="1">The sequence shown here is derived from an EMBL/GenBank/DDBJ whole genome shotgun (WGS) entry which is preliminary data.</text>
</comment>
<protein>
    <submittedName>
        <fullName evidence="1">Uncharacterized protein</fullName>
    </submittedName>
</protein>
<dbReference type="EMBL" id="JAFLQZ010000005">
    <property type="protein sequence ID" value="MBO0358412.1"/>
    <property type="molecule type" value="Genomic_DNA"/>
</dbReference>
<accession>A0A939EWC8</accession>
<evidence type="ECO:0000313" key="1">
    <source>
        <dbReference type="EMBL" id="MBO0358412.1"/>
    </source>
</evidence>